<reference evidence="3" key="4">
    <citation type="submission" date="2024-02" db="EMBL/GenBank/DDBJ databases">
        <title>Comparative genomics of Cryptococcus and Kwoniella reveals pathogenesis evolution and contrasting modes of karyotype evolution via chromosome fusion or intercentromeric recombination.</title>
        <authorList>
            <person name="Coelho M.A."/>
            <person name="David-Palma M."/>
            <person name="Shea T."/>
            <person name="Bowers K."/>
            <person name="McGinley-Smith S."/>
            <person name="Mohammad A.W."/>
            <person name="Gnirke A."/>
            <person name="Yurkov A.M."/>
            <person name="Nowrousian M."/>
            <person name="Sun S."/>
            <person name="Cuomo C.A."/>
            <person name="Heitman J."/>
        </authorList>
    </citation>
    <scope>NUCLEOTIDE SEQUENCE</scope>
    <source>
        <strain evidence="3">CBS 10737</strain>
    </source>
</reference>
<sequence length="146" mass="15520">MSGMSEQSNGSSQGNASTSSDPTNLTLPKGSTFLVNGKEYTISTTGEVIKAPNAHHDDYPRAPRATSSDIAKPEAASFSLVTCDTLSERKPTVKHGKAIFLFNDGEPEVQYPMEENGVCWTACEKLTVGGPFTNVGSFSAKISKNN</sequence>
<organism evidence="2">
    <name type="scientific">Kwoniella pini CBS 10737</name>
    <dbReference type="NCBI Taxonomy" id="1296096"/>
    <lineage>
        <taxon>Eukaryota</taxon>
        <taxon>Fungi</taxon>
        <taxon>Dikarya</taxon>
        <taxon>Basidiomycota</taxon>
        <taxon>Agaricomycotina</taxon>
        <taxon>Tremellomycetes</taxon>
        <taxon>Tremellales</taxon>
        <taxon>Cryptococcaceae</taxon>
        <taxon>Kwoniella</taxon>
    </lineage>
</organism>
<evidence type="ECO:0000313" key="2">
    <source>
        <dbReference type="EMBL" id="OCF51192.1"/>
    </source>
</evidence>
<proteinExistence type="predicted"/>
<dbReference type="AlphaFoldDB" id="A0A1B9I6P5"/>
<protein>
    <submittedName>
        <fullName evidence="2">Uncharacterized protein</fullName>
    </submittedName>
</protein>
<dbReference type="EMBL" id="KI894009">
    <property type="protein sequence ID" value="OCF51192.1"/>
    <property type="molecule type" value="Genomic_DNA"/>
</dbReference>
<accession>A0A1B9I6P5</accession>
<keyword evidence="4" id="KW-1185">Reference proteome</keyword>
<dbReference type="GeneID" id="30171627"/>
<dbReference type="KEGG" id="kpin:30171627"/>
<dbReference type="RefSeq" id="XP_019012411.1">
    <property type="nucleotide sequence ID" value="XM_019155008.1"/>
</dbReference>
<gene>
    <name evidence="2" type="ORF">I206_03258</name>
    <name evidence="3" type="ORF">I206_102908</name>
</gene>
<reference evidence="2" key="1">
    <citation type="submission" date="2013-07" db="EMBL/GenBank/DDBJ databases">
        <title>The Genome Sequence of Cryptococcus pinus CBS10737.</title>
        <authorList>
            <consortium name="The Broad Institute Genome Sequencing Platform"/>
            <person name="Cuomo C."/>
            <person name="Litvintseva A."/>
            <person name="Chen Y."/>
            <person name="Heitman J."/>
            <person name="Sun S."/>
            <person name="Springer D."/>
            <person name="Dromer F."/>
            <person name="Young S.K."/>
            <person name="Zeng Q."/>
            <person name="Gargeya S."/>
            <person name="Fitzgerald M."/>
            <person name="Abouelleil A."/>
            <person name="Alvarado L."/>
            <person name="Berlin A.M."/>
            <person name="Chapman S.B."/>
            <person name="Dewar J."/>
            <person name="Goldberg J."/>
            <person name="Griggs A."/>
            <person name="Gujja S."/>
            <person name="Hansen M."/>
            <person name="Howarth C."/>
            <person name="Imamovic A."/>
            <person name="Larimer J."/>
            <person name="McCowan C."/>
            <person name="Murphy C."/>
            <person name="Pearson M."/>
            <person name="Priest M."/>
            <person name="Roberts A."/>
            <person name="Saif S."/>
            <person name="Shea T."/>
            <person name="Sykes S."/>
            <person name="Wortman J."/>
            <person name="Nusbaum C."/>
            <person name="Birren B."/>
        </authorList>
    </citation>
    <scope>NUCLEOTIDE SEQUENCE [LARGE SCALE GENOMIC DNA]</scope>
    <source>
        <strain evidence="2">CBS 10737</strain>
    </source>
</reference>
<evidence type="ECO:0000313" key="3">
    <source>
        <dbReference type="EMBL" id="WWC68972.1"/>
    </source>
</evidence>
<name>A0A1B9I6P5_9TREE</name>
<reference evidence="2" key="3">
    <citation type="submission" date="2016-07" db="EMBL/GenBank/DDBJ databases">
        <title>Evolution of pathogenesis and genome organization in the Tremellales.</title>
        <authorList>
            <person name="Cuomo C."/>
            <person name="Litvintseva A."/>
            <person name="Heitman J."/>
            <person name="Chen Y."/>
            <person name="Sun S."/>
            <person name="Springer D."/>
            <person name="Dromer F."/>
            <person name="Young S."/>
            <person name="Zeng Q."/>
            <person name="Chapman S."/>
            <person name="Gujja S."/>
            <person name="Saif S."/>
            <person name="Birren B."/>
        </authorList>
    </citation>
    <scope>NUCLEOTIDE SEQUENCE</scope>
    <source>
        <strain evidence="2">CBS 10737</strain>
    </source>
</reference>
<feature type="region of interest" description="Disordered" evidence="1">
    <location>
        <begin position="1"/>
        <end position="30"/>
    </location>
</feature>
<dbReference type="EMBL" id="CP144521">
    <property type="protein sequence ID" value="WWC68972.1"/>
    <property type="molecule type" value="Genomic_DNA"/>
</dbReference>
<dbReference type="Proteomes" id="UP000094020">
    <property type="component" value="Chromosome 3"/>
</dbReference>
<evidence type="ECO:0000313" key="4">
    <source>
        <dbReference type="Proteomes" id="UP000094020"/>
    </source>
</evidence>
<evidence type="ECO:0000256" key="1">
    <source>
        <dbReference type="SAM" id="MobiDB-lite"/>
    </source>
</evidence>
<feature type="compositionally biased region" description="Polar residues" evidence="1">
    <location>
        <begin position="1"/>
        <end position="26"/>
    </location>
</feature>
<reference evidence="3" key="2">
    <citation type="submission" date="2013-07" db="EMBL/GenBank/DDBJ databases">
        <authorList>
            <consortium name="The Broad Institute Genome Sequencing Platform"/>
            <person name="Cuomo C."/>
            <person name="Litvintseva A."/>
            <person name="Chen Y."/>
            <person name="Heitman J."/>
            <person name="Sun S."/>
            <person name="Springer D."/>
            <person name="Dromer F."/>
            <person name="Young S.K."/>
            <person name="Zeng Q."/>
            <person name="Gargeya S."/>
            <person name="Fitzgerald M."/>
            <person name="Abouelleil A."/>
            <person name="Alvarado L."/>
            <person name="Berlin A.M."/>
            <person name="Chapman S.B."/>
            <person name="Dewar J."/>
            <person name="Goldberg J."/>
            <person name="Griggs A."/>
            <person name="Gujja S."/>
            <person name="Hansen M."/>
            <person name="Howarth C."/>
            <person name="Imamovic A."/>
            <person name="Larimer J."/>
            <person name="McCowan C."/>
            <person name="Murphy C."/>
            <person name="Pearson M."/>
            <person name="Priest M."/>
            <person name="Roberts A."/>
            <person name="Saif S."/>
            <person name="Shea T."/>
            <person name="Sykes S."/>
            <person name="Wortman J."/>
            <person name="Nusbaum C."/>
            <person name="Birren B."/>
        </authorList>
    </citation>
    <scope>NUCLEOTIDE SEQUENCE</scope>
    <source>
        <strain evidence="3">CBS 10737</strain>
    </source>
</reference>